<dbReference type="Pfam" id="PF25485">
    <property type="entry name" value="DUF7908"/>
    <property type="match status" value="1"/>
</dbReference>
<feature type="compositionally biased region" description="Low complexity" evidence="1">
    <location>
        <begin position="383"/>
        <end position="402"/>
    </location>
</feature>
<feature type="domain" description="DUF7908" evidence="3">
    <location>
        <begin position="399"/>
        <end position="540"/>
    </location>
</feature>
<feature type="compositionally biased region" description="Low complexity" evidence="1">
    <location>
        <begin position="691"/>
        <end position="712"/>
    </location>
</feature>
<keyword evidence="2" id="KW-0732">Signal</keyword>
<reference evidence="4 5" key="1">
    <citation type="journal article" date="2013" name="PLoS Genet.">
        <title>Genomic mechanisms accounting for the adaptation to parasitism in nematode-trapping fungi.</title>
        <authorList>
            <person name="Meerupati T."/>
            <person name="Andersson K.M."/>
            <person name="Friman E."/>
            <person name="Kumar D."/>
            <person name="Tunlid A."/>
            <person name="Ahren D."/>
        </authorList>
    </citation>
    <scope>NUCLEOTIDE SEQUENCE [LARGE SCALE GENOMIC DNA]</scope>
    <source>
        <strain evidence="4 5">CBS 200.50</strain>
    </source>
</reference>
<feature type="compositionally biased region" description="Low complexity" evidence="1">
    <location>
        <begin position="873"/>
        <end position="883"/>
    </location>
</feature>
<name>S8A2W6_DACHA</name>
<protein>
    <recommendedName>
        <fullName evidence="3">DUF7908 domain-containing protein</fullName>
    </recommendedName>
</protein>
<dbReference type="STRING" id="1284197.S8A2W6"/>
<feature type="compositionally biased region" description="Low complexity" evidence="1">
    <location>
        <begin position="358"/>
        <end position="372"/>
    </location>
</feature>
<feature type="signal peptide" evidence="2">
    <location>
        <begin position="1"/>
        <end position="20"/>
    </location>
</feature>
<proteinExistence type="predicted"/>
<dbReference type="EMBL" id="AQGS01001127">
    <property type="protein sequence ID" value="EPS35501.1"/>
    <property type="molecule type" value="Genomic_DNA"/>
</dbReference>
<evidence type="ECO:0000256" key="1">
    <source>
        <dbReference type="SAM" id="MobiDB-lite"/>
    </source>
</evidence>
<dbReference type="Gene3D" id="2.60.120.260">
    <property type="entry name" value="Galactose-binding domain-like"/>
    <property type="match status" value="1"/>
</dbReference>
<dbReference type="InterPro" id="IPR057230">
    <property type="entry name" value="DUF7908"/>
</dbReference>
<feature type="region of interest" description="Disordered" evidence="1">
    <location>
        <begin position="655"/>
        <end position="713"/>
    </location>
</feature>
<comment type="caution">
    <text evidence="4">The sequence shown here is derived from an EMBL/GenBank/DDBJ whole genome shotgun (WGS) entry which is preliminary data.</text>
</comment>
<evidence type="ECO:0000313" key="4">
    <source>
        <dbReference type="EMBL" id="EPS35501.1"/>
    </source>
</evidence>
<feature type="compositionally biased region" description="Low complexity" evidence="1">
    <location>
        <begin position="668"/>
        <end position="681"/>
    </location>
</feature>
<dbReference type="Proteomes" id="UP000015100">
    <property type="component" value="Unassembled WGS sequence"/>
</dbReference>
<accession>S8A2W6</accession>
<reference evidence="5" key="2">
    <citation type="submission" date="2013-04" db="EMBL/GenBank/DDBJ databases">
        <title>Genomic mechanisms accounting for the adaptation to parasitism in nematode-trapping fungi.</title>
        <authorList>
            <person name="Ahren D.G."/>
        </authorList>
    </citation>
    <scope>NUCLEOTIDE SEQUENCE [LARGE SCALE GENOMIC DNA]</scope>
    <source>
        <strain evidence="5">CBS 200.50</strain>
    </source>
</reference>
<feature type="compositionally biased region" description="Low complexity" evidence="1">
    <location>
        <begin position="571"/>
        <end position="587"/>
    </location>
</feature>
<evidence type="ECO:0000259" key="3">
    <source>
        <dbReference type="Pfam" id="PF25485"/>
    </source>
</evidence>
<organism evidence="4 5">
    <name type="scientific">Dactylellina haptotyla (strain CBS 200.50)</name>
    <name type="common">Nematode-trapping fungus</name>
    <name type="synonym">Monacrosporium haptotylum</name>
    <dbReference type="NCBI Taxonomy" id="1284197"/>
    <lineage>
        <taxon>Eukaryota</taxon>
        <taxon>Fungi</taxon>
        <taxon>Dikarya</taxon>
        <taxon>Ascomycota</taxon>
        <taxon>Pezizomycotina</taxon>
        <taxon>Orbiliomycetes</taxon>
        <taxon>Orbiliales</taxon>
        <taxon>Orbiliaceae</taxon>
        <taxon>Dactylellina</taxon>
    </lineage>
</organism>
<feature type="region of interest" description="Disordered" evidence="1">
    <location>
        <begin position="358"/>
        <end position="418"/>
    </location>
</feature>
<dbReference type="OMA" id="NTCTHEI"/>
<dbReference type="OrthoDB" id="5431073at2759"/>
<dbReference type="AlphaFoldDB" id="S8A2W6"/>
<evidence type="ECO:0000313" key="5">
    <source>
        <dbReference type="Proteomes" id="UP000015100"/>
    </source>
</evidence>
<gene>
    <name evidence="4" type="ORF">H072_11091</name>
</gene>
<sequence>MARPLFFALFVFSILSFTSAAAVPTPASQYNGHIDGQAEACSARRALGYVTPSPGAKPVPITVQGQPVTTYIPTGTALAREEEDTTTVTITKYLTSTYLWYSTYIPAYPHGNPQFISRGDQVMTLAPKELPKYAVRTMTYTTPGVYELEGQTHKIEVVPTEIQYAKQISRGFGVCRVHDYLEWIKMNDQRATSLKSNKASGGRVNHLLGYGQTHPDRRNSSFRRLDVEYVTCKDDVCTTEVQKWSVGYRSQVRKRVIKPEFTGWCDGNGLCELCADIPGHGKIFTQLEVSTRGPCTTSAKITTEETVTRTITRTRTISTVIHTTIASITTGTSSLQVPDAAALRTTATISSASVIQSDSSIIPSTSPSQDISATAAPSGINTSVSSAPSSSSAPLAPSNPSPFRIRIRDTTPTKRLSRRQSTPWYIRISDNTMYVATNITEAAIFSISNQQLKLSTNEVAFANPADIKDWGWGPILVGTNPSGPSTVFSVDPDTGSMTWNNPQFKRGNAAFCMDDDEAINGVYAGPIDALCEEVELSAEYIDSSAIPSAVQTTTSSSAPTGITSSAVTTQSETSGPSSTDISSNISSSSSKFSALSSLSSMTDSVTLGPAAEFSPPASSSSSSSVIPTFAVTGPPPISSSLPPISSISFVGTSSPPGITSDSSLRELPTSSSIPTTMSTVPLSSIVQSTIAPSSEPQSPSSTSATPSSTTSQLQCTPVATGVNHIQNPGFESSSLSPWNPLPIAGDGIKYSISTAHPDKGISSLFIELTSTPISLTLSQTITTCPGREYKGAAFLNLAIEGETDSCSLVILINGVAVAVQDSTAGNYSEVPFEFTAATNHATLGLYATCQEGATKGTFYIDSVELLDKTPRGNNNNNNNNNNNTMDNSGGDDDEGEKKEDEKGIMTEVWHFLQMLGDILERFFVLIIGDL</sequence>
<evidence type="ECO:0000256" key="2">
    <source>
        <dbReference type="SAM" id="SignalP"/>
    </source>
</evidence>
<feature type="chain" id="PRO_5004548230" description="DUF7908 domain-containing protein" evidence="2">
    <location>
        <begin position="21"/>
        <end position="930"/>
    </location>
</feature>
<keyword evidence="5" id="KW-1185">Reference proteome</keyword>
<dbReference type="HOGENOM" id="CLU_314489_0_0_1"/>
<feature type="region of interest" description="Disordered" evidence="1">
    <location>
        <begin position="551"/>
        <end position="587"/>
    </location>
</feature>
<feature type="compositionally biased region" description="Polar residues" evidence="1">
    <location>
        <begin position="551"/>
        <end position="570"/>
    </location>
</feature>
<feature type="region of interest" description="Disordered" evidence="1">
    <location>
        <begin position="869"/>
        <end position="900"/>
    </location>
</feature>